<dbReference type="HOGENOM" id="CLU_802110_0_0_1"/>
<evidence type="ECO:0000256" key="1">
    <source>
        <dbReference type="SAM" id="MobiDB-lite"/>
    </source>
</evidence>
<feature type="region of interest" description="Disordered" evidence="1">
    <location>
        <begin position="321"/>
        <end position="346"/>
    </location>
</feature>
<feature type="compositionally biased region" description="Basic and acidic residues" evidence="1">
    <location>
        <begin position="324"/>
        <end position="335"/>
    </location>
</feature>
<dbReference type="AlphaFoldDB" id="M5BKC9"/>
<gene>
    <name evidence="2" type="ORF">BN14_00577</name>
</gene>
<sequence>MNVLESLLPAATALRTIVGPARPALAVPPSIQASNASTLAPATPVTPPASPPFRWARLQPVHDDTDGDMDRPSSVEKKSKAGKEKSKERVNPVGVVNENHSLTSHREGSTSKKNSMKLAVQVGMSTGTEEPGAVSGVDSILMSYTERSPMVEQDDQKHHPLEGCGSPESCTEEKDEACVLLNPAVDEDDEEEERFHETFLATFSRHSACFNAPRTPATVKLVSLELTSEESSECASGAMDHKKPRVTTPRPIARTSHSLPLIPMMQSLLAGVETGILRQLIILIRQEAYSNPRHLGTKPPPELVTALNICTAEPIRLHQSHLRPSTDGKQVHQEPPKLSQIRSSTL</sequence>
<proteinExistence type="predicted"/>
<name>M5BKC9_THACB</name>
<dbReference type="EMBL" id="CAOJ01000753">
    <property type="protein sequence ID" value="CCO26550.1"/>
    <property type="molecule type" value="Genomic_DNA"/>
</dbReference>
<evidence type="ECO:0000313" key="2">
    <source>
        <dbReference type="EMBL" id="CCO26550.1"/>
    </source>
</evidence>
<organism evidence="2 3">
    <name type="scientific">Thanatephorus cucumeris (strain AG1-IB / isolate 7/3/14)</name>
    <name type="common">Lettuce bottom rot fungus</name>
    <name type="synonym">Rhizoctonia solani</name>
    <dbReference type="NCBI Taxonomy" id="1108050"/>
    <lineage>
        <taxon>Eukaryota</taxon>
        <taxon>Fungi</taxon>
        <taxon>Dikarya</taxon>
        <taxon>Basidiomycota</taxon>
        <taxon>Agaricomycotina</taxon>
        <taxon>Agaricomycetes</taxon>
        <taxon>Cantharellales</taxon>
        <taxon>Ceratobasidiaceae</taxon>
        <taxon>Rhizoctonia</taxon>
        <taxon>Rhizoctonia solani AG-1</taxon>
    </lineage>
</organism>
<feature type="region of interest" description="Disordered" evidence="1">
    <location>
        <begin position="38"/>
        <end position="91"/>
    </location>
</feature>
<accession>M5BKC9</accession>
<reference evidence="2 3" key="1">
    <citation type="journal article" date="2013" name="J. Biotechnol.">
        <title>Establishment and interpretation of the genome sequence of the phytopathogenic fungus Rhizoctonia solani AG1-IB isolate 7/3/14.</title>
        <authorList>
            <person name="Wibberg D.W."/>
            <person name="Jelonek L.J."/>
            <person name="Rupp O.R."/>
            <person name="Hennig M.H."/>
            <person name="Eikmeyer F.E."/>
            <person name="Goesmann A.G."/>
            <person name="Hartmann A.H."/>
            <person name="Borriss R.B."/>
            <person name="Grosch R.G."/>
            <person name="Puehler A.P."/>
            <person name="Schlueter A.S."/>
        </authorList>
    </citation>
    <scope>NUCLEOTIDE SEQUENCE [LARGE SCALE GENOMIC DNA]</scope>
    <source>
        <strain evidence="3">AG1-IB / isolate 7/3/14</strain>
    </source>
</reference>
<evidence type="ECO:0000313" key="3">
    <source>
        <dbReference type="Proteomes" id="UP000012065"/>
    </source>
</evidence>
<comment type="caution">
    <text evidence="2">The sequence shown here is derived from an EMBL/GenBank/DDBJ whole genome shotgun (WGS) entry which is preliminary data.</text>
</comment>
<dbReference type="Proteomes" id="UP000012065">
    <property type="component" value="Unassembled WGS sequence"/>
</dbReference>
<feature type="compositionally biased region" description="Basic and acidic residues" evidence="1">
    <location>
        <begin position="60"/>
        <end position="90"/>
    </location>
</feature>
<protein>
    <submittedName>
        <fullName evidence="2">Uncharacterized protein</fullName>
    </submittedName>
</protein>